<evidence type="ECO:0000313" key="1">
    <source>
        <dbReference type="EMBL" id="MDT0633058.1"/>
    </source>
</evidence>
<gene>
    <name evidence="1" type="ORF">RM540_14980</name>
</gene>
<comment type="caution">
    <text evidence="1">The sequence shown here is derived from an EMBL/GenBank/DDBJ whole genome shotgun (WGS) entry which is preliminary data.</text>
</comment>
<protein>
    <recommendedName>
        <fullName evidence="3">CARDB domain-containing protein</fullName>
    </recommendedName>
</protein>
<dbReference type="EMBL" id="JAVRHT010000049">
    <property type="protein sequence ID" value="MDT0633058.1"/>
    <property type="molecule type" value="Genomic_DNA"/>
</dbReference>
<reference evidence="1 2" key="1">
    <citation type="submission" date="2023-09" db="EMBL/GenBank/DDBJ databases">
        <authorList>
            <person name="Rey-Velasco X."/>
        </authorList>
    </citation>
    <scope>NUCLEOTIDE SEQUENCE [LARGE SCALE GENOMIC DNA]</scope>
    <source>
        <strain evidence="1 2">F394</strain>
    </source>
</reference>
<evidence type="ECO:0008006" key="3">
    <source>
        <dbReference type="Google" id="ProtNLM"/>
    </source>
</evidence>
<dbReference type="RefSeq" id="WP_311665572.1">
    <property type="nucleotide sequence ID" value="NZ_JAVRHT010000049.1"/>
</dbReference>
<accession>A0ABU3BUT6</accession>
<evidence type="ECO:0000313" key="2">
    <source>
        <dbReference type="Proteomes" id="UP001267426"/>
    </source>
</evidence>
<keyword evidence="2" id="KW-1185">Reference proteome</keyword>
<dbReference type="PROSITE" id="PS51257">
    <property type="entry name" value="PROKAR_LIPOPROTEIN"/>
    <property type="match status" value="1"/>
</dbReference>
<dbReference type="Proteomes" id="UP001267426">
    <property type="component" value="Unassembled WGS sequence"/>
</dbReference>
<name>A0ABU3BUT6_9BACT</name>
<proteinExistence type="predicted"/>
<organism evidence="1 2">
    <name type="scientific">Rubrivirga litoralis</name>
    <dbReference type="NCBI Taxonomy" id="3075598"/>
    <lineage>
        <taxon>Bacteria</taxon>
        <taxon>Pseudomonadati</taxon>
        <taxon>Rhodothermota</taxon>
        <taxon>Rhodothermia</taxon>
        <taxon>Rhodothermales</taxon>
        <taxon>Rubricoccaceae</taxon>
        <taxon>Rubrivirga</taxon>
    </lineage>
</organism>
<sequence>MTLRPLLALCALVSLTACDSFEEVEGEVLPDNLVVETVDLVQSAGGAVTLTATVRNEGDVGFSVAALAFTVEGEGEGPSRLAGGVVPGGLAAGARGVIAETVPDVAFRVDCYRYTVEVDAATANQTVSRAKAYPGTCGD</sequence>